<dbReference type="Proteomes" id="UP001151532">
    <property type="component" value="Chromosome 8"/>
</dbReference>
<accession>A0A9Q0UBE9</accession>
<name>A0A9Q0UBE9_SALPP</name>
<organism evidence="1 2">
    <name type="scientific">Salix purpurea</name>
    <name type="common">Purple osier willow</name>
    <dbReference type="NCBI Taxonomy" id="77065"/>
    <lineage>
        <taxon>Eukaryota</taxon>
        <taxon>Viridiplantae</taxon>
        <taxon>Streptophyta</taxon>
        <taxon>Embryophyta</taxon>
        <taxon>Tracheophyta</taxon>
        <taxon>Spermatophyta</taxon>
        <taxon>Magnoliopsida</taxon>
        <taxon>eudicotyledons</taxon>
        <taxon>Gunneridae</taxon>
        <taxon>Pentapetalae</taxon>
        <taxon>rosids</taxon>
        <taxon>fabids</taxon>
        <taxon>Malpighiales</taxon>
        <taxon>Salicaceae</taxon>
        <taxon>Saliceae</taxon>
        <taxon>Salix</taxon>
    </lineage>
</organism>
<evidence type="ECO:0000313" key="1">
    <source>
        <dbReference type="EMBL" id="KAJ6726965.1"/>
    </source>
</evidence>
<evidence type="ECO:0000313" key="2">
    <source>
        <dbReference type="Proteomes" id="UP001151532"/>
    </source>
</evidence>
<dbReference type="EMBL" id="JAPFFK010000013">
    <property type="protein sequence ID" value="KAJ6726965.1"/>
    <property type="molecule type" value="Genomic_DNA"/>
</dbReference>
<keyword evidence="2" id="KW-1185">Reference proteome</keyword>
<proteinExistence type="predicted"/>
<reference evidence="1" key="2">
    <citation type="journal article" date="2023" name="Int. J. Mol. Sci.">
        <title>De Novo Assembly and Annotation of 11 Diverse Shrub Willow (Salix) Genomes Reveals Novel Gene Organization in Sex-Linked Regions.</title>
        <authorList>
            <person name="Hyden B."/>
            <person name="Feng K."/>
            <person name="Yates T.B."/>
            <person name="Jawdy S."/>
            <person name="Cereghino C."/>
            <person name="Smart L.B."/>
            <person name="Muchero W."/>
        </authorList>
    </citation>
    <scope>NUCLEOTIDE SEQUENCE</scope>
    <source>
        <tissue evidence="1">Shoot tip</tissue>
    </source>
</reference>
<gene>
    <name evidence="1" type="ORF">OIU79_004991</name>
</gene>
<comment type="caution">
    <text evidence="1">The sequence shown here is derived from an EMBL/GenBank/DDBJ whole genome shotgun (WGS) entry which is preliminary data.</text>
</comment>
<protein>
    <submittedName>
        <fullName evidence="1">Uncharacterized protein</fullName>
    </submittedName>
</protein>
<dbReference type="AlphaFoldDB" id="A0A9Q0UBE9"/>
<sequence length="74" mass="8024">MILTSSLARASVIPTTFSSMISVTGSKITTAMGAMYRRRFIEFSFPSEESKIPCSTDLSALAAVAEIHIINPNR</sequence>
<reference evidence="1" key="1">
    <citation type="submission" date="2022-11" db="EMBL/GenBank/DDBJ databases">
        <authorList>
            <person name="Hyden B.L."/>
            <person name="Feng K."/>
            <person name="Yates T."/>
            <person name="Jawdy S."/>
            <person name="Smart L.B."/>
            <person name="Muchero W."/>
        </authorList>
    </citation>
    <scope>NUCLEOTIDE SEQUENCE</scope>
    <source>
        <tissue evidence="1">Shoot tip</tissue>
    </source>
</reference>